<evidence type="ECO:0000313" key="2">
    <source>
        <dbReference type="EMBL" id="GAA2592172.1"/>
    </source>
</evidence>
<gene>
    <name evidence="2" type="ORF">GCM10010411_26440</name>
</gene>
<feature type="region of interest" description="Disordered" evidence="1">
    <location>
        <begin position="28"/>
        <end position="48"/>
    </location>
</feature>
<comment type="caution">
    <text evidence="2">The sequence shown here is derived from an EMBL/GenBank/DDBJ whole genome shotgun (WGS) entry which is preliminary data.</text>
</comment>
<reference evidence="2 3" key="1">
    <citation type="journal article" date="2019" name="Int. J. Syst. Evol. Microbiol.">
        <title>The Global Catalogue of Microorganisms (GCM) 10K type strain sequencing project: providing services to taxonomists for standard genome sequencing and annotation.</title>
        <authorList>
            <consortium name="The Broad Institute Genomics Platform"/>
            <consortium name="The Broad Institute Genome Sequencing Center for Infectious Disease"/>
            <person name="Wu L."/>
            <person name="Ma J."/>
        </authorList>
    </citation>
    <scope>NUCLEOTIDE SEQUENCE [LARGE SCALE GENOMIC DNA]</scope>
    <source>
        <strain evidence="2 3">JCM 6833</strain>
    </source>
</reference>
<name>A0ABN3PMZ8_9ACTN</name>
<evidence type="ECO:0000313" key="3">
    <source>
        <dbReference type="Proteomes" id="UP001501509"/>
    </source>
</evidence>
<dbReference type="Proteomes" id="UP001501509">
    <property type="component" value="Unassembled WGS sequence"/>
</dbReference>
<organism evidence="2 3">
    <name type="scientific">Actinomadura fulvescens</name>
    <dbReference type="NCBI Taxonomy" id="46160"/>
    <lineage>
        <taxon>Bacteria</taxon>
        <taxon>Bacillati</taxon>
        <taxon>Actinomycetota</taxon>
        <taxon>Actinomycetes</taxon>
        <taxon>Streptosporangiales</taxon>
        <taxon>Thermomonosporaceae</taxon>
        <taxon>Actinomadura</taxon>
    </lineage>
</organism>
<evidence type="ECO:0000256" key="1">
    <source>
        <dbReference type="SAM" id="MobiDB-lite"/>
    </source>
</evidence>
<keyword evidence="3" id="KW-1185">Reference proteome</keyword>
<proteinExistence type="predicted"/>
<accession>A0ABN3PMZ8</accession>
<dbReference type="EMBL" id="BAAATD010000003">
    <property type="protein sequence ID" value="GAA2592172.1"/>
    <property type="molecule type" value="Genomic_DNA"/>
</dbReference>
<protein>
    <submittedName>
        <fullName evidence="2">Uncharacterized protein</fullName>
    </submittedName>
</protein>
<sequence length="77" mass="8424">MNEDVPGFMNSPGRRPVCESWDATRLLPSTMAPAPPDELTGADVYDPTVPTTATACRVIPTAISRWRTRSALPRPTR</sequence>